<dbReference type="Proteomes" id="UP000830375">
    <property type="component" value="Unassembled WGS sequence"/>
</dbReference>
<dbReference type="EMBL" id="JACTAM010000020">
    <property type="protein sequence ID" value="KAI2651813.1"/>
    <property type="molecule type" value="Genomic_DNA"/>
</dbReference>
<protein>
    <submittedName>
        <fullName evidence="1">Uncharacterized protein</fullName>
    </submittedName>
</protein>
<sequence length="300" mass="31743">MTVEVCELATTPTTSCAPPTATWLVEDLGLFEAEGVLDWDIYADLPPLLPPSLELTETCLSSALGTLTNAHPLLPPPPLSSGSPSAHPQSSIYVVGSPLVCQSPLALQLEDPLSLPPASKSRTPPWPFDPSAPPWLLAPSSPPWPGSPLSPPGSLVHPAQPWAVAVHPAPRDSTPPASPRPSGSTSVLRILLVYLAHRLCVSTSGCSAAIAPPSVVSFQDSVRRPPPEPPAKFPSMPPSVVVYSVRTRLPGGGRYVRRTLDLSHHTSEKNPLPKGDMKGQMKAMTRALFILLQTGQKSLP</sequence>
<gene>
    <name evidence="1" type="ORF">H4Q32_014566</name>
</gene>
<organism evidence="1 2">
    <name type="scientific">Labeo rohita</name>
    <name type="common">Indian major carp</name>
    <name type="synonym">Cyprinus rohita</name>
    <dbReference type="NCBI Taxonomy" id="84645"/>
    <lineage>
        <taxon>Eukaryota</taxon>
        <taxon>Metazoa</taxon>
        <taxon>Chordata</taxon>
        <taxon>Craniata</taxon>
        <taxon>Vertebrata</taxon>
        <taxon>Euteleostomi</taxon>
        <taxon>Actinopterygii</taxon>
        <taxon>Neopterygii</taxon>
        <taxon>Teleostei</taxon>
        <taxon>Ostariophysi</taxon>
        <taxon>Cypriniformes</taxon>
        <taxon>Cyprinidae</taxon>
        <taxon>Labeoninae</taxon>
        <taxon>Labeonini</taxon>
        <taxon>Labeo</taxon>
    </lineage>
</organism>
<reference evidence="1 2" key="1">
    <citation type="submission" date="2022-01" db="EMBL/GenBank/DDBJ databases">
        <title>A high-quality chromosome-level genome assembly of rohu carp, Labeo rohita.</title>
        <authorList>
            <person name="Arick M.A. II"/>
            <person name="Hsu C.-Y."/>
            <person name="Magbanua Z."/>
            <person name="Pechanova O."/>
            <person name="Grover C."/>
            <person name="Miller E."/>
            <person name="Thrash A."/>
            <person name="Ezzel L."/>
            <person name="Alam S."/>
            <person name="Benzie J."/>
            <person name="Hamilton M."/>
            <person name="Karsi A."/>
            <person name="Lawrence M.L."/>
            <person name="Peterson D.G."/>
        </authorList>
    </citation>
    <scope>NUCLEOTIDE SEQUENCE [LARGE SCALE GENOMIC DNA]</scope>
    <source>
        <strain evidence="2">BAU-BD-2019</strain>
        <tissue evidence="1">Blood</tissue>
    </source>
</reference>
<proteinExistence type="predicted"/>
<evidence type="ECO:0000313" key="1">
    <source>
        <dbReference type="EMBL" id="KAI2651813.1"/>
    </source>
</evidence>
<name>A0ABQ8LME0_LABRO</name>
<comment type="caution">
    <text evidence="1">The sequence shown here is derived from an EMBL/GenBank/DDBJ whole genome shotgun (WGS) entry which is preliminary data.</text>
</comment>
<accession>A0ABQ8LME0</accession>
<evidence type="ECO:0000313" key="2">
    <source>
        <dbReference type="Proteomes" id="UP000830375"/>
    </source>
</evidence>
<keyword evidence="2" id="KW-1185">Reference proteome</keyword>